<accession>A0A4Y9AGB1</accession>
<name>A0A4Y9AGB1_9BACI</name>
<dbReference type="Proteomes" id="UP000298484">
    <property type="component" value="Unassembled WGS sequence"/>
</dbReference>
<evidence type="ECO:0000313" key="2">
    <source>
        <dbReference type="EMBL" id="TFJ93421.1"/>
    </source>
</evidence>
<sequence>MKRKIIVSILTVMLMSSTLLVPVSFASSNDNDEEKQEDFQPQATIINVGKPIAEAGSLTNYQLGEMLDQRKKAVGWFSIISGLAAFIKPFAIPGATSSIAATLSGMGDNKLETAYNNGQNIYFAILHANGEPTGSLTKEAVVIPSSTPIRFIYQP</sequence>
<evidence type="ECO:0000313" key="3">
    <source>
        <dbReference type="Proteomes" id="UP000298484"/>
    </source>
</evidence>
<comment type="caution">
    <text evidence="2">The sequence shown here is derived from an EMBL/GenBank/DDBJ whole genome shotgun (WGS) entry which is preliminary data.</text>
</comment>
<evidence type="ECO:0000256" key="1">
    <source>
        <dbReference type="SAM" id="SignalP"/>
    </source>
</evidence>
<proteinExistence type="predicted"/>
<protein>
    <submittedName>
        <fullName evidence="2">Uncharacterized protein</fullName>
    </submittedName>
</protein>
<dbReference type="EMBL" id="SRHY01000006">
    <property type="protein sequence ID" value="TFJ93421.1"/>
    <property type="molecule type" value="Genomic_DNA"/>
</dbReference>
<dbReference type="RefSeq" id="WP_135109503.1">
    <property type="nucleotide sequence ID" value="NZ_SRHY01000006.1"/>
</dbReference>
<reference evidence="2 3" key="1">
    <citation type="submission" date="2019-03" db="EMBL/GenBank/DDBJ databases">
        <title>Genome sequence of Lentibacillus salicampi ATCC BAA-719.</title>
        <authorList>
            <person name="Maclea K.S."/>
            <person name="Simoes Junior M."/>
        </authorList>
    </citation>
    <scope>NUCLEOTIDE SEQUENCE [LARGE SCALE GENOMIC DNA]</scope>
    <source>
        <strain evidence="2 3">ATCC BAA-719</strain>
    </source>
</reference>
<organism evidence="2 3">
    <name type="scientific">Lentibacillus salicampi</name>
    <dbReference type="NCBI Taxonomy" id="175306"/>
    <lineage>
        <taxon>Bacteria</taxon>
        <taxon>Bacillati</taxon>
        <taxon>Bacillota</taxon>
        <taxon>Bacilli</taxon>
        <taxon>Bacillales</taxon>
        <taxon>Bacillaceae</taxon>
        <taxon>Lentibacillus</taxon>
    </lineage>
</organism>
<feature type="chain" id="PRO_5021430694" evidence="1">
    <location>
        <begin position="27"/>
        <end position="155"/>
    </location>
</feature>
<keyword evidence="1" id="KW-0732">Signal</keyword>
<gene>
    <name evidence="2" type="ORF">E4U82_07075</name>
</gene>
<keyword evidence="3" id="KW-1185">Reference proteome</keyword>
<dbReference type="AlphaFoldDB" id="A0A4Y9AGB1"/>
<feature type="signal peptide" evidence="1">
    <location>
        <begin position="1"/>
        <end position="26"/>
    </location>
</feature>